<gene>
    <name evidence="4 5" type="primary">LOC107407909</name>
    <name evidence="3" type="synonym">LOC107433651</name>
</gene>
<dbReference type="RefSeq" id="XP_060668792.1">
    <property type="nucleotide sequence ID" value="XM_060812809.1"/>
</dbReference>
<reference evidence="4 5" key="1">
    <citation type="submission" date="2025-05" db="UniProtKB">
        <authorList>
            <consortium name="RefSeq"/>
        </authorList>
    </citation>
    <scope>IDENTIFICATION</scope>
    <source>
        <tissue evidence="3">In vitro plantlets</tissue>
        <tissue evidence="4 5">Seedling</tissue>
    </source>
</reference>
<organism evidence="2 4">
    <name type="scientific">Ziziphus jujuba</name>
    <name type="common">Chinese jujube</name>
    <name type="synonym">Ziziphus sativa</name>
    <dbReference type="NCBI Taxonomy" id="326968"/>
    <lineage>
        <taxon>Eukaryota</taxon>
        <taxon>Viridiplantae</taxon>
        <taxon>Streptophyta</taxon>
        <taxon>Embryophyta</taxon>
        <taxon>Tracheophyta</taxon>
        <taxon>Spermatophyta</taxon>
        <taxon>Magnoliopsida</taxon>
        <taxon>eudicotyledons</taxon>
        <taxon>Gunneridae</taxon>
        <taxon>Pentapetalae</taxon>
        <taxon>rosids</taxon>
        <taxon>fabids</taxon>
        <taxon>Rosales</taxon>
        <taxon>Rhamnaceae</taxon>
        <taxon>Paliureae</taxon>
        <taxon>Ziziphus</taxon>
    </lineage>
</organism>
<evidence type="ECO:0000256" key="1">
    <source>
        <dbReference type="SAM" id="MobiDB-lite"/>
    </source>
</evidence>
<evidence type="ECO:0000313" key="5">
    <source>
        <dbReference type="RefSeq" id="XP_060668792.1"/>
    </source>
</evidence>
<dbReference type="Gene3D" id="3.30.530.20">
    <property type="match status" value="1"/>
</dbReference>
<keyword evidence="2" id="KW-1185">Reference proteome</keyword>
<dbReference type="PANTHER" id="PTHR34560:SF1">
    <property type="entry name" value="START DOMAIN-CONTAINING PROTEIN"/>
    <property type="match status" value="1"/>
</dbReference>
<evidence type="ECO:0000313" key="4">
    <source>
        <dbReference type="RefSeq" id="XP_024925673.3"/>
    </source>
</evidence>
<dbReference type="PANTHER" id="PTHR34560">
    <property type="entry name" value="POLYKETIDE CYCLASE/DEHYDRASE/LIPID TRANSPORT SUPERFAMILY PROTEIN"/>
    <property type="match status" value="1"/>
</dbReference>
<dbReference type="RefSeq" id="XP_015900454.1">
    <property type="nucleotide sequence ID" value="XM_016044968.2"/>
</dbReference>
<dbReference type="GeneID" id="107407909"/>
<evidence type="ECO:0000313" key="3">
    <source>
        <dbReference type="RefSeq" id="XP_015900454.1"/>
    </source>
</evidence>
<feature type="compositionally biased region" description="Polar residues" evidence="1">
    <location>
        <begin position="555"/>
        <end position="570"/>
    </location>
</feature>
<evidence type="ECO:0000313" key="2">
    <source>
        <dbReference type="Proteomes" id="UP001652623"/>
    </source>
</evidence>
<dbReference type="AlphaFoldDB" id="A0A6P6FV69"/>
<accession>A0A6P6FV69</accession>
<feature type="region of interest" description="Disordered" evidence="1">
    <location>
        <begin position="477"/>
        <end position="528"/>
    </location>
</feature>
<proteinExistence type="predicted"/>
<dbReference type="InterPro" id="IPR023393">
    <property type="entry name" value="START-like_dom_sf"/>
</dbReference>
<feature type="compositionally biased region" description="Polar residues" evidence="1">
    <location>
        <begin position="490"/>
        <end position="508"/>
    </location>
</feature>
<feature type="compositionally biased region" description="Basic and acidic residues" evidence="1">
    <location>
        <begin position="477"/>
        <end position="489"/>
    </location>
</feature>
<dbReference type="Proteomes" id="UP001652623">
    <property type="component" value="Chromosome 11"/>
</dbReference>
<dbReference type="SUPFAM" id="SSF55961">
    <property type="entry name" value="Bet v1-like"/>
    <property type="match status" value="1"/>
</dbReference>
<dbReference type="RefSeq" id="XP_024925673.3">
    <property type="nucleotide sequence ID" value="XM_025069905.3"/>
</dbReference>
<feature type="region of interest" description="Disordered" evidence="1">
    <location>
        <begin position="549"/>
        <end position="578"/>
    </location>
</feature>
<protein>
    <submittedName>
        <fullName evidence="4 5">Uncharacterized protein LOC107407909 isoform X1</fullName>
    </submittedName>
    <submittedName>
        <fullName evidence="3">uncharacterized protein LOC107433651 isoform X1</fullName>
    </submittedName>
</protein>
<sequence>MEKKRKIVQYRERLDKTLTSPYLSNAETLKVLVKNQFLRSSGQDNEGPKENLIEKRTAEVSNFLDMLRSVSVNDNAEYKTPETSQPEWKLKQDNEEFRVMYREGAQGSPFHTLLVEGYVDGPVDTCLCLSWESALYKKWWPQSTIPSFKILSSKCLHKVRFGEQISLVRVKVSWPLSSREAVVHYFLFEYLEDDLVIVLLNTISDSEDISITTHGFSSEAIPEAKDVVRIDVVGGFALQKVTPERSYFRTIASMDMKLDFVPPSLINFISRQLIGSGFRLYQKAVASSFTSDEDFIKALKDPLYSHMRDALYSMNKSNRSQKGLEDLNIEITSVPEKHLSTSKLDDFKVMDQKVHSDNHASESPQETMQVSGGGALCEIEEVETEDSQRIEDQVLIKKTTEGSHVSDTRNIAISSEVEKALETLEKAISIVREYGLNEQARVSFGFTCEKPPDKSNAGMGSKSLEEDGVCSNIELPKKEATERTSHESVRNSFGIQRSRRGGSNSFSKEVNHNRIAPASPEQKLVVPSDAKTNQVDFYSNKHGMTELPFLDHLSSEPNGVHRSSFNGRNKPSNKQKKQLLCCFRGNSGQLIS</sequence>
<name>A0A6P6FV69_ZIZJJ</name>